<sequence length="212" mass="23558">MHKAAQEISHRGANLVLPDNANGFFFRSPHHYPGDGLIQSQECAIFSLPNNASGFIPRSLHQNPGGGSMQSNQQKDWRPNTGGSVAAQHLHNLYQPGFMFGYNAQQQIPFMQTEAIPSSMLMQSGMSAHYNHMLSPGPMNSCEGSFQKLLRNVSSPNCNLQQMQPQVASTKQTTDQMPDVRACANSTHRTDNIDQNERLILSMMRMTIQNVE</sequence>
<name>A0A1B6QB95_SORBI</name>
<accession>A0A1B6QB95</accession>
<keyword evidence="3" id="KW-1185">Reference proteome</keyword>
<evidence type="ECO:0000256" key="1">
    <source>
        <dbReference type="SAM" id="MobiDB-lite"/>
    </source>
</evidence>
<reference evidence="3" key="2">
    <citation type="journal article" date="2018" name="Plant J.">
        <title>The Sorghum bicolor reference genome: improved assembly, gene annotations, a transcriptome atlas, and signatures of genome organization.</title>
        <authorList>
            <person name="McCormick R.F."/>
            <person name="Truong S.K."/>
            <person name="Sreedasyam A."/>
            <person name="Jenkins J."/>
            <person name="Shu S."/>
            <person name="Sims D."/>
            <person name="Kennedy M."/>
            <person name="Amirebrahimi M."/>
            <person name="Weers B.D."/>
            <person name="McKinley B."/>
            <person name="Mattison A."/>
            <person name="Morishige D.T."/>
            <person name="Grimwood J."/>
            <person name="Schmutz J."/>
            <person name="Mullet J.E."/>
        </authorList>
    </citation>
    <scope>NUCLEOTIDE SEQUENCE [LARGE SCALE GENOMIC DNA]</scope>
    <source>
        <strain evidence="3">cv. BTx623</strain>
    </source>
</reference>
<reference evidence="2 3" key="1">
    <citation type="journal article" date="2009" name="Nature">
        <title>The Sorghum bicolor genome and the diversification of grasses.</title>
        <authorList>
            <person name="Paterson A.H."/>
            <person name="Bowers J.E."/>
            <person name="Bruggmann R."/>
            <person name="Dubchak I."/>
            <person name="Grimwood J."/>
            <person name="Gundlach H."/>
            <person name="Haberer G."/>
            <person name="Hellsten U."/>
            <person name="Mitros T."/>
            <person name="Poliakov A."/>
            <person name="Schmutz J."/>
            <person name="Spannagl M."/>
            <person name="Tang H."/>
            <person name="Wang X."/>
            <person name="Wicker T."/>
            <person name="Bharti A.K."/>
            <person name="Chapman J."/>
            <person name="Feltus F.A."/>
            <person name="Gowik U."/>
            <person name="Grigoriev I.V."/>
            <person name="Lyons E."/>
            <person name="Maher C.A."/>
            <person name="Martis M."/>
            <person name="Narechania A."/>
            <person name="Otillar R.P."/>
            <person name="Penning B.W."/>
            <person name="Salamov A.A."/>
            <person name="Wang Y."/>
            <person name="Zhang L."/>
            <person name="Carpita N.C."/>
            <person name="Freeling M."/>
            <person name="Gingle A.R."/>
            <person name="Hash C.T."/>
            <person name="Keller B."/>
            <person name="Klein P."/>
            <person name="Kresovich S."/>
            <person name="McCann M.C."/>
            <person name="Ming R."/>
            <person name="Peterson D.G."/>
            <person name="Mehboob-ur-Rahman"/>
            <person name="Ware D."/>
            <person name="Westhoff P."/>
            <person name="Mayer K.F."/>
            <person name="Messing J."/>
            <person name="Rokhsar D.S."/>
        </authorList>
    </citation>
    <scope>NUCLEOTIDE SEQUENCE [LARGE SCALE GENOMIC DNA]</scope>
    <source>
        <strain evidence="3">cv. BTx623</strain>
    </source>
</reference>
<dbReference type="EMBL" id="CM000761">
    <property type="protein sequence ID" value="KXG35192.1"/>
    <property type="molecule type" value="Genomic_DNA"/>
</dbReference>
<dbReference type="InParanoid" id="A0A1B6QB95"/>
<evidence type="ECO:0000313" key="2">
    <source>
        <dbReference type="EMBL" id="KXG35192.1"/>
    </source>
</evidence>
<feature type="region of interest" description="Disordered" evidence="1">
    <location>
        <begin position="58"/>
        <end position="77"/>
    </location>
</feature>
<dbReference type="AlphaFoldDB" id="A0A1B6QB95"/>
<proteinExistence type="predicted"/>
<dbReference type="Gramene" id="KXG35192">
    <property type="protein sequence ID" value="KXG35192"/>
    <property type="gene ID" value="SORBI_3002G144600"/>
</dbReference>
<dbReference type="Proteomes" id="UP000000768">
    <property type="component" value="Chromosome 2"/>
</dbReference>
<gene>
    <name evidence="2" type="ORF">SORBI_3002G144600</name>
</gene>
<protein>
    <submittedName>
        <fullName evidence="2">Uncharacterized protein</fullName>
    </submittedName>
</protein>
<organism evidence="2 3">
    <name type="scientific">Sorghum bicolor</name>
    <name type="common">Sorghum</name>
    <name type="synonym">Sorghum vulgare</name>
    <dbReference type="NCBI Taxonomy" id="4558"/>
    <lineage>
        <taxon>Eukaryota</taxon>
        <taxon>Viridiplantae</taxon>
        <taxon>Streptophyta</taxon>
        <taxon>Embryophyta</taxon>
        <taxon>Tracheophyta</taxon>
        <taxon>Spermatophyta</taxon>
        <taxon>Magnoliopsida</taxon>
        <taxon>Liliopsida</taxon>
        <taxon>Poales</taxon>
        <taxon>Poaceae</taxon>
        <taxon>PACMAD clade</taxon>
        <taxon>Panicoideae</taxon>
        <taxon>Andropogonodae</taxon>
        <taxon>Andropogoneae</taxon>
        <taxon>Sorghinae</taxon>
        <taxon>Sorghum</taxon>
    </lineage>
</organism>
<evidence type="ECO:0000313" key="3">
    <source>
        <dbReference type="Proteomes" id="UP000000768"/>
    </source>
</evidence>